<feature type="compositionally biased region" description="Basic and acidic residues" evidence="18">
    <location>
        <begin position="568"/>
        <end position="582"/>
    </location>
</feature>
<gene>
    <name evidence="20" type="primary">ftsW3</name>
    <name evidence="20" type="ORF">CCHOA_07785</name>
</gene>
<feature type="compositionally biased region" description="Low complexity" evidence="18">
    <location>
        <begin position="501"/>
        <end position="513"/>
    </location>
</feature>
<feature type="transmembrane region" description="Helical" evidence="19">
    <location>
        <begin position="169"/>
        <end position="185"/>
    </location>
</feature>
<dbReference type="GO" id="GO:0005886">
    <property type="term" value="C:plasma membrane"/>
    <property type="evidence" value="ECO:0007669"/>
    <property type="project" value="TreeGrafter"/>
</dbReference>
<feature type="transmembrane region" description="Helical" evidence="19">
    <location>
        <begin position="102"/>
        <end position="120"/>
    </location>
</feature>
<evidence type="ECO:0000256" key="11">
    <source>
        <dbReference type="ARBA" id="ARBA00033270"/>
    </source>
</evidence>
<dbReference type="Proteomes" id="UP000269019">
    <property type="component" value="Chromosome"/>
</dbReference>
<evidence type="ECO:0000256" key="13">
    <source>
        <dbReference type="ARBA" id="ARBA00041185"/>
    </source>
</evidence>
<keyword evidence="9 19" id="KW-0472">Membrane</keyword>
<keyword evidence="6" id="KW-0133">Cell shape</keyword>
<dbReference type="KEGG" id="ccho:CCHOA_07785"/>
<keyword evidence="3" id="KW-0328">Glycosyltransferase</keyword>
<comment type="subcellular location">
    <subcellularLocation>
        <location evidence="1">Membrane</location>
        <topology evidence="1">Multi-pass membrane protein</topology>
    </subcellularLocation>
</comment>
<keyword evidence="4" id="KW-0808">Transferase</keyword>
<evidence type="ECO:0000256" key="2">
    <source>
        <dbReference type="ARBA" id="ARBA00004752"/>
    </source>
</evidence>
<organism evidence="20 21">
    <name type="scientific">Corynebacterium choanae</name>
    <dbReference type="NCBI Taxonomy" id="1862358"/>
    <lineage>
        <taxon>Bacteria</taxon>
        <taxon>Bacillati</taxon>
        <taxon>Actinomycetota</taxon>
        <taxon>Actinomycetes</taxon>
        <taxon>Mycobacteriales</taxon>
        <taxon>Corynebacteriaceae</taxon>
        <taxon>Corynebacterium</taxon>
    </lineage>
</organism>
<feature type="transmembrane region" description="Helical" evidence="19">
    <location>
        <begin position="38"/>
        <end position="64"/>
    </location>
</feature>
<protein>
    <recommendedName>
        <fullName evidence="13">Probable peptidoglycan glycosyltransferase FtsW</fullName>
        <ecNumber evidence="15">2.4.99.28</ecNumber>
    </recommendedName>
    <alternativeName>
        <fullName evidence="14">Cell division protein FtsW</fullName>
    </alternativeName>
    <alternativeName>
        <fullName evidence="11">Cell wall polymerase</fullName>
    </alternativeName>
    <alternativeName>
        <fullName evidence="10">Peptidoglycan polymerase</fullName>
    </alternativeName>
</protein>
<name>A0A3G6J7T4_9CORY</name>
<evidence type="ECO:0000313" key="21">
    <source>
        <dbReference type="Proteomes" id="UP000269019"/>
    </source>
</evidence>
<comment type="catalytic activity">
    <reaction evidence="16">
        <text>[GlcNAc-(1-&gt;4)-Mur2Ac(oyl-L-Ala-gamma-D-Glu-L-Lys-D-Ala-D-Ala)](n)-di-trans,octa-cis-undecaprenyl diphosphate + beta-D-GlcNAc-(1-&gt;4)-Mur2Ac(oyl-L-Ala-gamma-D-Glu-L-Lys-D-Ala-D-Ala)-di-trans,octa-cis-undecaprenyl diphosphate = [GlcNAc-(1-&gt;4)-Mur2Ac(oyl-L-Ala-gamma-D-Glu-L-Lys-D-Ala-D-Ala)](n+1)-di-trans,octa-cis-undecaprenyl diphosphate + di-trans,octa-cis-undecaprenyl diphosphate + H(+)</text>
        <dbReference type="Rhea" id="RHEA:23708"/>
        <dbReference type="Rhea" id="RHEA-COMP:9602"/>
        <dbReference type="Rhea" id="RHEA-COMP:9603"/>
        <dbReference type="ChEBI" id="CHEBI:15378"/>
        <dbReference type="ChEBI" id="CHEBI:58405"/>
        <dbReference type="ChEBI" id="CHEBI:60033"/>
        <dbReference type="ChEBI" id="CHEBI:78435"/>
        <dbReference type="EC" id="2.4.99.28"/>
    </reaction>
</comment>
<comment type="pathway">
    <text evidence="2">Cell wall biogenesis; peptidoglycan biosynthesis.</text>
</comment>
<feature type="compositionally biased region" description="Polar residues" evidence="18">
    <location>
        <begin position="583"/>
        <end position="592"/>
    </location>
</feature>
<feature type="transmembrane region" description="Helical" evidence="19">
    <location>
        <begin position="303"/>
        <end position="322"/>
    </location>
</feature>
<keyword evidence="5 19" id="KW-0812">Transmembrane</keyword>
<proteinExistence type="inferred from homology"/>
<keyword evidence="7" id="KW-0573">Peptidoglycan synthesis</keyword>
<keyword evidence="8 19" id="KW-1133">Transmembrane helix</keyword>
<dbReference type="PROSITE" id="PS00428">
    <property type="entry name" value="FTSW_RODA_SPOVE"/>
    <property type="match status" value="1"/>
</dbReference>
<evidence type="ECO:0000256" key="5">
    <source>
        <dbReference type="ARBA" id="ARBA00022692"/>
    </source>
</evidence>
<evidence type="ECO:0000256" key="16">
    <source>
        <dbReference type="ARBA" id="ARBA00049902"/>
    </source>
</evidence>
<dbReference type="GO" id="GO:0008955">
    <property type="term" value="F:peptidoglycan glycosyltransferase activity"/>
    <property type="evidence" value="ECO:0007669"/>
    <property type="project" value="UniProtKB-EC"/>
</dbReference>
<dbReference type="InterPro" id="IPR018365">
    <property type="entry name" value="Cell_cycle_FtsW-rel_CS"/>
</dbReference>
<evidence type="ECO:0000256" key="12">
    <source>
        <dbReference type="ARBA" id="ARBA00038053"/>
    </source>
</evidence>
<dbReference type="InterPro" id="IPR001182">
    <property type="entry name" value="FtsW/RodA"/>
</dbReference>
<evidence type="ECO:0000256" key="9">
    <source>
        <dbReference type="ARBA" id="ARBA00023136"/>
    </source>
</evidence>
<evidence type="ECO:0000256" key="10">
    <source>
        <dbReference type="ARBA" id="ARBA00032370"/>
    </source>
</evidence>
<evidence type="ECO:0000256" key="17">
    <source>
        <dbReference type="ARBA" id="ARBA00049966"/>
    </source>
</evidence>
<sequence>MLTFVMTVSAAAPARPTIRQRFRDTIADVLSRPLVDYFFIVSAVVLLTSIGLLTVTSATMSASATDTWSAAAKQSIFVAMGFIGFWVALQVPLQWVRNLSTPLLWVSIALLFVTLIRGVGAEEVGSQSWLQQGFIGLQPSELAKVAICIWGAKFFADTTGPGKNPAMPYFKFASMAALCCVLIFFQGDVGMVMMFGITVTLVLTIAGVDPRMILGIVGIGTVGVFALAVGGGFRSDRFIVFWETFQGDFADIRNRGYQSYQGLLSLAEGSVTGVGLGQSRAKWNYLPEAKNDFVFAIVGEEQGLIGAVFVIALYLLLLAFGLRCAMRHDDRFQALLAAGLTVGVVVQAAYNIAYVIGLAPITGIQLPMISSGGTSAVVTLTSMGLLASCARHEPEAVAGIQTHGLPVGDRLLKIRPPQHLRLSRYGGATLTAAPRAAAPRNGANSAPRSTSAAGGWRSYLGFSQPHQTRREQPLLGSQTRKQPPTPGRQASSAGGAPRKGAAASPPRNRASSRGTGKAAPYRSSAVSTTRNDRVDGSRPSYPVRRYPTVQQSDNPRPAAGGAQLGSKSAREESAILGHDSDTHAGSQRGQSNRIRPVPPVRRTPPSTGSRSAGPRVTRRNRDR</sequence>
<feature type="transmembrane region" description="Helical" evidence="19">
    <location>
        <begin position="76"/>
        <end position="96"/>
    </location>
</feature>
<dbReference type="GO" id="GO:0008360">
    <property type="term" value="P:regulation of cell shape"/>
    <property type="evidence" value="ECO:0007669"/>
    <property type="project" value="UniProtKB-KW"/>
</dbReference>
<dbReference type="AlphaFoldDB" id="A0A3G6J7T4"/>
<feature type="compositionally biased region" description="Polar residues" evidence="18">
    <location>
        <begin position="475"/>
        <end position="492"/>
    </location>
</feature>
<evidence type="ECO:0000256" key="4">
    <source>
        <dbReference type="ARBA" id="ARBA00022679"/>
    </source>
</evidence>
<evidence type="ECO:0000256" key="7">
    <source>
        <dbReference type="ARBA" id="ARBA00022984"/>
    </source>
</evidence>
<dbReference type="PANTHER" id="PTHR30474:SF2">
    <property type="entry name" value="PEPTIDOGLYCAN GLYCOSYLTRANSFERASE FTSW-RELATED"/>
    <property type="match status" value="1"/>
</dbReference>
<dbReference type="GO" id="GO:0032153">
    <property type="term" value="C:cell division site"/>
    <property type="evidence" value="ECO:0007669"/>
    <property type="project" value="TreeGrafter"/>
</dbReference>
<dbReference type="EC" id="2.4.99.28" evidence="15"/>
<comment type="function">
    <text evidence="17">Peptidoglycan polymerase that is essential for cell division.</text>
</comment>
<feature type="transmembrane region" description="Helical" evidence="19">
    <location>
        <begin position="334"/>
        <end position="356"/>
    </location>
</feature>
<dbReference type="UniPathway" id="UPA00219"/>
<evidence type="ECO:0000256" key="14">
    <source>
        <dbReference type="ARBA" id="ARBA00041418"/>
    </source>
</evidence>
<reference evidence="20 21" key="1">
    <citation type="submission" date="2018-11" db="EMBL/GenBank/DDBJ databases">
        <authorList>
            <person name="Kleinhagauer T."/>
            <person name="Glaeser S.P."/>
            <person name="Spergser J."/>
            <person name="Ruckert C."/>
            <person name="Kaempfer P."/>
            <person name="Busse H.-J."/>
        </authorList>
    </citation>
    <scope>NUCLEOTIDE SEQUENCE [LARGE SCALE GENOMIC DNA]</scope>
    <source>
        <strain evidence="20 21">200CH</strain>
    </source>
</reference>
<accession>A0A3G6J7T4</accession>
<evidence type="ECO:0000256" key="8">
    <source>
        <dbReference type="ARBA" id="ARBA00022989"/>
    </source>
</evidence>
<feature type="region of interest" description="Disordered" evidence="18">
    <location>
        <begin position="434"/>
        <end position="623"/>
    </location>
</feature>
<evidence type="ECO:0000256" key="6">
    <source>
        <dbReference type="ARBA" id="ARBA00022960"/>
    </source>
</evidence>
<dbReference type="PANTHER" id="PTHR30474">
    <property type="entry name" value="CELL CYCLE PROTEIN"/>
    <property type="match status" value="1"/>
</dbReference>
<dbReference type="EMBL" id="CP033896">
    <property type="protein sequence ID" value="AZA13949.1"/>
    <property type="molecule type" value="Genomic_DNA"/>
</dbReference>
<feature type="compositionally biased region" description="Low complexity" evidence="18">
    <location>
        <begin position="434"/>
        <end position="448"/>
    </location>
</feature>
<dbReference type="GO" id="GO:0015648">
    <property type="term" value="F:lipid-linked peptidoglycan transporter activity"/>
    <property type="evidence" value="ECO:0007669"/>
    <property type="project" value="TreeGrafter"/>
</dbReference>
<keyword evidence="21" id="KW-1185">Reference proteome</keyword>
<dbReference type="GO" id="GO:0009252">
    <property type="term" value="P:peptidoglycan biosynthetic process"/>
    <property type="evidence" value="ECO:0007669"/>
    <property type="project" value="UniProtKB-UniPathway"/>
</dbReference>
<dbReference type="GO" id="GO:0051301">
    <property type="term" value="P:cell division"/>
    <property type="evidence" value="ECO:0007669"/>
    <property type="project" value="InterPro"/>
</dbReference>
<evidence type="ECO:0000256" key="18">
    <source>
        <dbReference type="SAM" id="MobiDB-lite"/>
    </source>
</evidence>
<evidence type="ECO:0000256" key="3">
    <source>
        <dbReference type="ARBA" id="ARBA00022676"/>
    </source>
</evidence>
<evidence type="ECO:0000313" key="20">
    <source>
        <dbReference type="EMBL" id="AZA13949.1"/>
    </source>
</evidence>
<dbReference type="Pfam" id="PF01098">
    <property type="entry name" value="FTSW_RODA_SPOVE"/>
    <property type="match status" value="1"/>
</dbReference>
<comment type="similarity">
    <text evidence="12">Belongs to the SEDS family. FtsW subfamily.</text>
</comment>
<evidence type="ECO:0000256" key="19">
    <source>
        <dbReference type="SAM" id="Phobius"/>
    </source>
</evidence>
<feature type="transmembrane region" description="Helical" evidence="19">
    <location>
        <begin position="213"/>
        <end position="233"/>
    </location>
</feature>
<evidence type="ECO:0000256" key="15">
    <source>
        <dbReference type="ARBA" id="ARBA00044770"/>
    </source>
</evidence>
<evidence type="ECO:0000256" key="1">
    <source>
        <dbReference type="ARBA" id="ARBA00004141"/>
    </source>
</evidence>